<keyword evidence="2" id="KW-1185">Reference proteome</keyword>
<dbReference type="AlphaFoldDB" id="A0A2G8S578"/>
<dbReference type="InterPro" id="IPR035918">
    <property type="entry name" value="CytB_endotoxin-like_sf"/>
</dbReference>
<name>A0A2G8S578_9APHY</name>
<comment type="caution">
    <text evidence="1">The sequence shown here is derived from an EMBL/GenBank/DDBJ whole genome shotgun (WGS) entry which is preliminary data.</text>
</comment>
<dbReference type="SUPFAM" id="SSF55676">
    <property type="entry name" value="CytB endotoxin-like"/>
    <property type="match status" value="1"/>
</dbReference>
<proteinExistence type="predicted"/>
<accession>A0A2G8S578</accession>
<dbReference type="EMBL" id="AYKW01000023">
    <property type="protein sequence ID" value="PIL28911.1"/>
    <property type="molecule type" value="Genomic_DNA"/>
</dbReference>
<dbReference type="Gene3D" id="3.40.198.10">
    <property type="entry name" value="Delta-endotoxin CytB-like"/>
    <property type="match status" value="1"/>
</dbReference>
<organism evidence="1 2">
    <name type="scientific">Ganoderma sinense ZZ0214-1</name>
    <dbReference type="NCBI Taxonomy" id="1077348"/>
    <lineage>
        <taxon>Eukaryota</taxon>
        <taxon>Fungi</taxon>
        <taxon>Dikarya</taxon>
        <taxon>Basidiomycota</taxon>
        <taxon>Agaricomycotina</taxon>
        <taxon>Agaricomycetes</taxon>
        <taxon>Polyporales</taxon>
        <taxon>Polyporaceae</taxon>
        <taxon>Ganoderma</taxon>
    </lineage>
</organism>
<evidence type="ECO:0000313" key="2">
    <source>
        <dbReference type="Proteomes" id="UP000230002"/>
    </source>
</evidence>
<gene>
    <name evidence="1" type="ORF">GSI_08957</name>
</gene>
<protein>
    <submittedName>
        <fullName evidence="1">Transporter</fullName>
    </submittedName>
</protein>
<reference evidence="1 2" key="1">
    <citation type="journal article" date="2015" name="Sci. Rep.">
        <title>Chromosome-level genome map provides insights into diverse defense mechanisms in the medicinal fungus Ganoderma sinense.</title>
        <authorList>
            <person name="Zhu Y."/>
            <person name="Xu J."/>
            <person name="Sun C."/>
            <person name="Zhou S."/>
            <person name="Xu H."/>
            <person name="Nelson D.R."/>
            <person name="Qian J."/>
            <person name="Song J."/>
            <person name="Luo H."/>
            <person name="Xiang L."/>
            <person name="Li Y."/>
            <person name="Xu Z."/>
            <person name="Ji A."/>
            <person name="Wang L."/>
            <person name="Lu S."/>
            <person name="Hayward A."/>
            <person name="Sun W."/>
            <person name="Li X."/>
            <person name="Schwartz D.C."/>
            <person name="Wang Y."/>
            <person name="Chen S."/>
        </authorList>
    </citation>
    <scope>NUCLEOTIDE SEQUENCE [LARGE SCALE GENOMIC DNA]</scope>
    <source>
        <strain evidence="1 2">ZZ0214-1</strain>
    </source>
</reference>
<dbReference type="OrthoDB" id="3178885at2759"/>
<dbReference type="Proteomes" id="UP000230002">
    <property type="component" value="Unassembled WGS sequence"/>
</dbReference>
<evidence type="ECO:0000313" key="1">
    <source>
        <dbReference type="EMBL" id="PIL28911.1"/>
    </source>
</evidence>
<sequence>MSAKPLPDSLLHAGAKVMKLSNRFIIFGESQDIEGLDWPAFKDVVAAHPPHTLTLAKFESTSITNHAGSVDDMAGKIARYLYDTFSLEGIDNAGLRAHITAAFECVGKAESAGFFGSSTYEAHGTSWEYRIVFAVPNPSNPDWFYSVVTTIKLTADIYEHKGLFGIGNESRHNFSADITGMELSVNKDYADS</sequence>